<feature type="non-terminal residue" evidence="1">
    <location>
        <position position="56"/>
    </location>
</feature>
<proteinExistence type="predicted"/>
<dbReference type="AlphaFoldDB" id="X1RVT7"/>
<organism evidence="1">
    <name type="scientific">marine sediment metagenome</name>
    <dbReference type="NCBI Taxonomy" id="412755"/>
    <lineage>
        <taxon>unclassified sequences</taxon>
        <taxon>metagenomes</taxon>
        <taxon>ecological metagenomes</taxon>
    </lineage>
</organism>
<gene>
    <name evidence="1" type="ORF">S12H4_12485</name>
</gene>
<protein>
    <submittedName>
        <fullName evidence="1">Uncharacterized protein</fullName>
    </submittedName>
</protein>
<name>X1RVT7_9ZZZZ</name>
<dbReference type="EMBL" id="BARW01005973">
    <property type="protein sequence ID" value="GAI84882.1"/>
    <property type="molecule type" value="Genomic_DNA"/>
</dbReference>
<sequence>AEGQIFTVKRHSAAGYVIVRYDIYDAGDMLSTMPNGSDAKEFTFMQYMNVGTGRAS</sequence>
<evidence type="ECO:0000313" key="1">
    <source>
        <dbReference type="EMBL" id="GAI84882.1"/>
    </source>
</evidence>
<comment type="caution">
    <text evidence="1">The sequence shown here is derived from an EMBL/GenBank/DDBJ whole genome shotgun (WGS) entry which is preliminary data.</text>
</comment>
<accession>X1RVT7</accession>
<feature type="non-terminal residue" evidence="1">
    <location>
        <position position="1"/>
    </location>
</feature>
<reference evidence="1" key="1">
    <citation type="journal article" date="2014" name="Front. Microbiol.">
        <title>High frequency of phylogenetically diverse reductive dehalogenase-homologous genes in deep subseafloor sedimentary metagenomes.</title>
        <authorList>
            <person name="Kawai M."/>
            <person name="Futagami T."/>
            <person name="Toyoda A."/>
            <person name="Takaki Y."/>
            <person name="Nishi S."/>
            <person name="Hori S."/>
            <person name="Arai W."/>
            <person name="Tsubouchi T."/>
            <person name="Morono Y."/>
            <person name="Uchiyama I."/>
            <person name="Ito T."/>
            <person name="Fujiyama A."/>
            <person name="Inagaki F."/>
            <person name="Takami H."/>
        </authorList>
    </citation>
    <scope>NUCLEOTIDE SEQUENCE</scope>
    <source>
        <strain evidence="1">Expedition CK06-06</strain>
    </source>
</reference>